<reference evidence="3 4" key="1">
    <citation type="submission" date="2020-04" db="EMBL/GenBank/DDBJ databases">
        <title>Perkinsus chesapeaki whole genome sequence.</title>
        <authorList>
            <person name="Bogema D.R."/>
        </authorList>
    </citation>
    <scope>NUCLEOTIDE SEQUENCE [LARGE SCALE GENOMIC DNA]</scope>
    <source>
        <strain evidence="3">ATCC PRA-425</strain>
    </source>
</reference>
<keyword evidence="4" id="KW-1185">Reference proteome</keyword>
<comment type="caution">
    <text evidence="3">The sequence shown here is derived from an EMBL/GenBank/DDBJ whole genome shotgun (WGS) entry which is preliminary data.</text>
</comment>
<evidence type="ECO:0000313" key="4">
    <source>
        <dbReference type="Proteomes" id="UP000591131"/>
    </source>
</evidence>
<keyword evidence="3" id="KW-0378">Hydrolase</keyword>
<comment type="similarity">
    <text evidence="1">Belongs to the peptidase S33 family. ABHD4/ABHD5 subfamily.</text>
</comment>
<dbReference type="InterPro" id="IPR000073">
    <property type="entry name" value="AB_hydrolase_1"/>
</dbReference>
<dbReference type="Pfam" id="PF00561">
    <property type="entry name" value="Abhydrolase_1"/>
    <property type="match status" value="1"/>
</dbReference>
<dbReference type="Gene3D" id="3.40.50.1820">
    <property type="entry name" value="alpha/beta hydrolase"/>
    <property type="match status" value="1"/>
</dbReference>
<dbReference type="GO" id="GO:0006654">
    <property type="term" value="P:phosphatidic acid biosynthetic process"/>
    <property type="evidence" value="ECO:0007669"/>
    <property type="project" value="TreeGrafter"/>
</dbReference>
<sequence length="749" mass="83419">MDVPSTAKHRSATLLDLPEELLLNNMMVFLPTIPTLLQLQRVCTKLMHLIRSSPSVIRYVDLTNVPRTYANTLTYLILLGNSAPSPTESLGRLVPGRLCGFTETRSLTLPDLNLLIDPPFIGPISLQCLKCRSYAMTSWTAIEVLLAGLSQLTALDLAIQVSSGPPNPNWLSRHWQRLAIRIRIYPGWAVSYGDLVESVTRAVTCSQGTLKDFRFYGRCTDQELKRLVCALGACKRLTQIGLSDIRAVEAGSILPLLGDVRQLKHLSLAGSCGVGHEIFAGLCRTNLIYLNLKGTKRVDLQDLLGCDPLMASLSILKLPAVKTKALTALLNLLEKCRNLRRLEIEPVATGDESIRVAMLLVNSFTLFHPERHLIKVDPDVFVTADAYEHAREATEAVSKTFTTSDGHSINFVETGCCASQKQEKMPIQVLCHGWGSGLAFFFENIDSLAAKYQLYLPDWLGMGGSSRPSCPKAPRVSTLKSLFEDSITKGERLQTPEIDFFLVAFLEWLDHITIDEEPVVLVGHSLGGYLATCFAIRYPHRVSRLVLLSPIGLPVAPPKQLHRRPSDLPKMLRLVDAVWNWNLTPQRILRLSGGWGRDRVKVVVERRFEASRSGRWGDLEKGLIAEYLYQISAAPGSGEYAMNSLLHPVAWEGIGGDRLGHIYARIPLHFSMKNRLSVPTLVLFGDNDWVCTEDTLFYLRRVTEVNSRVKLKIISSSGHHLYLDNSVEVNSVILSWLATYPEMSHPSDI</sequence>
<gene>
    <name evidence="3" type="primary">ABHD4</name>
    <name evidence="3" type="ORF">FOL47_009712</name>
</gene>
<dbReference type="PANTHER" id="PTHR42886">
    <property type="entry name" value="RE40534P-RELATED"/>
    <property type="match status" value="1"/>
</dbReference>
<feature type="domain" description="AB hydrolase-1" evidence="2">
    <location>
        <begin position="429"/>
        <end position="725"/>
    </location>
</feature>
<protein>
    <submittedName>
        <fullName evidence="3">Alpha/beta hydrolase domain-containing protein 4</fullName>
    </submittedName>
</protein>
<dbReference type="SUPFAM" id="SSF53474">
    <property type="entry name" value="alpha/beta-Hydrolases"/>
    <property type="match status" value="1"/>
</dbReference>
<dbReference type="GO" id="GO:0055088">
    <property type="term" value="P:lipid homeostasis"/>
    <property type="evidence" value="ECO:0007669"/>
    <property type="project" value="TreeGrafter"/>
</dbReference>
<dbReference type="AlphaFoldDB" id="A0A7J6L6N5"/>
<evidence type="ECO:0000313" key="3">
    <source>
        <dbReference type="EMBL" id="KAF4654875.1"/>
    </source>
</evidence>
<dbReference type="Proteomes" id="UP000591131">
    <property type="component" value="Unassembled WGS sequence"/>
</dbReference>
<dbReference type="InterPro" id="IPR032675">
    <property type="entry name" value="LRR_dom_sf"/>
</dbReference>
<proteinExistence type="inferred from homology"/>
<dbReference type="Gene3D" id="3.80.10.10">
    <property type="entry name" value="Ribonuclease Inhibitor"/>
    <property type="match status" value="1"/>
</dbReference>
<dbReference type="EMBL" id="JAAPAO010000697">
    <property type="protein sequence ID" value="KAF4654875.1"/>
    <property type="molecule type" value="Genomic_DNA"/>
</dbReference>
<dbReference type="GO" id="GO:0042171">
    <property type="term" value="F:lysophosphatidic acid acyltransferase activity"/>
    <property type="evidence" value="ECO:0007669"/>
    <property type="project" value="TreeGrafter"/>
</dbReference>
<dbReference type="OrthoDB" id="408373at2759"/>
<organism evidence="3 4">
    <name type="scientific">Perkinsus chesapeaki</name>
    <name type="common">Clam parasite</name>
    <name type="synonym">Perkinsus andrewsi</name>
    <dbReference type="NCBI Taxonomy" id="330153"/>
    <lineage>
        <taxon>Eukaryota</taxon>
        <taxon>Sar</taxon>
        <taxon>Alveolata</taxon>
        <taxon>Perkinsozoa</taxon>
        <taxon>Perkinsea</taxon>
        <taxon>Perkinsida</taxon>
        <taxon>Perkinsidae</taxon>
        <taxon>Perkinsus</taxon>
    </lineage>
</organism>
<dbReference type="PANTHER" id="PTHR42886:SF29">
    <property type="entry name" value="PUMMELIG, ISOFORM A"/>
    <property type="match status" value="1"/>
</dbReference>
<evidence type="ECO:0000256" key="1">
    <source>
        <dbReference type="ARBA" id="ARBA00038097"/>
    </source>
</evidence>
<dbReference type="SUPFAM" id="SSF52047">
    <property type="entry name" value="RNI-like"/>
    <property type="match status" value="1"/>
</dbReference>
<name>A0A7J6L6N5_PERCH</name>
<dbReference type="InterPro" id="IPR029058">
    <property type="entry name" value="AB_hydrolase_fold"/>
</dbReference>
<accession>A0A7J6L6N5</accession>
<dbReference type="GO" id="GO:0052689">
    <property type="term" value="F:carboxylic ester hydrolase activity"/>
    <property type="evidence" value="ECO:0007669"/>
    <property type="project" value="TreeGrafter"/>
</dbReference>
<evidence type="ECO:0000259" key="2">
    <source>
        <dbReference type="Pfam" id="PF00561"/>
    </source>
</evidence>